<evidence type="ECO:0000313" key="4">
    <source>
        <dbReference type="EMBL" id="WLQ60914.1"/>
    </source>
</evidence>
<gene>
    <name evidence="4" type="ORF">P8A19_38210</name>
</gene>
<dbReference type="Proteomes" id="UP001235744">
    <property type="component" value="Chromosome"/>
</dbReference>
<organism evidence="4 5">
    <name type="scientific">Streptomyces poriferorum</name>
    <dbReference type="NCBI Taxonomy" id="2798799"/>
    <lineage>
        <taxon>Bacteria</taxon>
        <taxon>Bacillati</taxon>
        <taxon>Actinomycetota</taxon>
        <taxon>Actinomycetes</taxon>
        <taxon>Kitasatosporales</taxon>
        <taxon>Streptomycetaceae</taxon>
        <taxon>Streptomyces</taxon>
    </lineage>
</organism>
<sequence length="785" mass="81764">MTLREIQLPATAAAPEQTPGSGRRWLPGLLVLLVTLAVAVLGVLSVATPPDPLPADAPAAEFSATRAHADVEQIATGPRPVGSTAHDRVRDQLVRKLRGLGLDPVVHKELGIDRTPGHTMAAPVQNIEATLPGSDPTGRVLVVAHYDSVEIGPGATDDAHGVAALLETVRALRSGPAPRNDITVLFTDAEEPGLMGARGRLAAEDRGDPDRTVVLNLESRGTSGRAVMFETGAHNAALVPALADHAPVTTSLAYEVYRLLPNNTDFTVFREAGFTGMNFANVGTSANYDTPQDKLANSSKASLQDMGATVLSATRSLAAADIAATGKGGEATYFTLGPLLVRYPGALVLPLAGISVAACALVVWFALRRRAVRSRTLTIAAATVPLPLITAAAVGWAGWQLMTLVRPHYTGFIFGDPYRPGPTALGLCLVTAVAVWVWATVLRRRCGSLELTAAVTCWLTLLTLLTALLVPGASYLFLWPALTGAAGFAASVRLPASSPWRTAVAALPAVPGAALLAPMVALLFAALGLVLAMAPLVVLVLLVALVVAPLARPLARRPLFLRAGAAALAGVVVCGIGVARDGTDSGHPAQVSMLYVADGKGARWVSSGRSAHPWLDPYVDADTAPLAAEFPYLKEPDEWRTGPAPRVEAPAPTARVLSTRRGADGSREVTVRIGAAHGAASQLMLYADTGSGEVRSLTVAGEEWPGGNNRPGVKGRWGWGFTYVAPPAEGVELRLKVAGDGPLRLRLLAKSAGFPEGALAQDPPADVAWAAWDAGFTLVAKEFTV</sequence>
<evidence type="ECO:0000256" key="1">
    <source>
        <dbReference type="SAM" id="MobiDB-lite"/>
    </source>
</evidence>
<feature type="transmembrane region" description="Helical" evidence="2">
    <location>
        <begin position="347"/>
        <end position="367"/>
    </location>
</feature>
<feature type="transmembrane region" description="Helical" evidence="2">
    <location>
        <begin position="532"/>
        <end position="552"/>
    </location>
</feature>
<dbReference type="Gene3D" id="3.40.630.10">
    <property type="entry name" value="Zn peptidases"/>
    <property type="match status" value="1"/>
</dbReference>
<feature type="transmembrane region" description="Helical" evidence="2">
    <location>
        <begin position="451"/>
        <end position="470"/>
    </location>
</feature>
<feature type="transmembrane region" description="Helical" evidence="2">
    <location>
        <begin position="379"/>
        <end position="401"/>
    </location>
</feature>
<reference evidence="4 5" key="1">
    <citation type="submission" date="2023-03" db="EMBL/GenBank/DDBJ databases">
        <title>Isolation and description of six Streptomyces strains from soil environments, able to metabolize different microbial glucans.</title>
        <authorList>
            <person name="Widen T."/>
            <person name="Larsbrink J."/>
        </authorList>
    </citation>
    <scope>NUCLEOTIDE SEQUENCE [LARGE SCALE GENOMIC DNA]</scope>
    <source>
        <strain evidence="4 5">Alt2</strain>
    </source>
</reference>
<evidence type="ECO:0000259" key="3">
    <source>
        <dbReference type="Pfam" id="PF04389"/>
    </source>
</evidence>
<proteinExistence type="predicted"/>
<protein>
    <submittedName>
        <fullName evidence="4">M20/M25/M40 family metallo-hydrolase</fullName>
    </submittedName>
</protein>
<dbReference type="RefSeq" id="WP_306068938.1">
    <property type="nucleotide sequence ID" value="NZ_CP120988.1"/>
</dbReference>
<feature type="transmembrane region" description="Helical" evidence="2">
    <location>
        <begin position="421"/>
        <end position="439"/>
    </location>
</feature>
<feature type="transmembrane region" description="Helical" evidence="2">
    <location>
        <begin position="25"/>
        <end position="47"/>
    </location>
</feature>
<feature type="transmembrane region" description="Helical" evidence="2">
    <location>
        <begin position="503"/>
        <end position="526"/>
    </location>
</feature>
<keyword evidence="2" id="KW-0812">Transmembrane</keyword>
<feature type="transmembrane region" description="Helical" evidence="2">
    <location>
        <begin position="559"/>
        <end position="579"/>
    </location>
</feature>
<keyword evidence="5" id="KW-1185">Reference proteome</keyword>
<evidence type="ECO:0000256" key="2">
    <source>
        <dbReference type="SAM" id="Phobius"/>
    </source>
</evidence>
<keyword evidence="2" id="KW-1133">Transmembrane helix</keyword>
<feature type="transmembrane region" description="Helical" evidence="2">
    <location>
        <begin position="476"/>
        <end position="496"/>
    </location>
</feature>
<accession>A0ABY9J3K7</accession>
<keyword evidence="2" id="KW-0472">Membrane</keyword>
<dbReference type="InterPro" id="IPR007484">
    <property type="entry name" value="Peptidase_M28"/>
</dbReference>
<dbReference type="SUPFAM" id="SSF53187">
    <property type="entry name" value="Zn-dependent exopeptidases"/>
    <property type="match status" value="1"/>
</dbReference>
<feature type="region of interest" description="Disordered" evidence="1">
    <location>
        <begin position="1"/>
        <end position="20"/>
    </location>
</feature>
<dbReference type="PANTHER" id="PTHR12147">
    <property type="entry name" value="METALLOPEPTIDASE M28 FAMILY MEMBER"/>
    <property type="match status" value="1"/>
</dbReference>
<dbReference type="InterPro" id="IPR045175">
    <property type="entry name" value="M28_fam"/>
</dbReference>
<dbReference type="PANTHER" id="PTHR12147:SF26">
    <property type="entry name" value="PEPTIDASE M28 DOMAIN-CONTAINING PROTEIN"/>
    <property type="match status" value="1"/>
</dbReference>
<dbReference type="EMBL" id="CP120988">
    <property type="protein sequence ID" value="WLQ60914.1"/>
    <property type="molecule type" value="Genomic_DNA"/>
</dbReference>
<dbReference type="Pfam" id="PF04389">
    <property type="entry name" value="Peptidase_M28"/>
    <property type="match status" value="1"/>
</dbReference>
<feature type="domain" description="Peptidase M28" evidence="3">
    <location>
        <begin position="126"/>
        <end position="312"/>
    </location>
</feature>
<evidence type="ECO:0000313" key="5">
    <source>
        <dbReference type="Proteomes" id="UP001235744"/>
    </source>
</evidence>
<name>A0ABY9J3K7_9ACTN</name>